<dbReference type="EnsemblMetazoa" id="AATE019670-RA">
    <property type="protein sequence ID" value="AATE019670-PA.1"/>
    <property type="gene ID" value="AATE019670"/>
</dbReference>
<dbReference type="VEuPathDB" id="VectorBase:AATE019670"/>
<organism evidence="1">
    <name type="scientific">Anopheles atroparvus</name>
    <name type="common">European mosquito</name>
    <dbReference type="NCBI Taxonomy" id="41427"/>
    <lineage>
        <taxon>Eukaryota</taxon>
        <taxon>Metazoa</taxon>
        <taxon>Ecdysozoa</taxon>
        <taxon>Arthropoda</taxon>
        <taxon>Hexapoda</taxon>
        <taxon>Insecta</taxon>
        <taxon>Pterygota</taxon>
        <taxon>Neoptera</taxon>
        <taxon>Endopterygota</taxon>
        <taxon>Diptera</taxon>
        <taxon>Nematocera</taxon>
        <taxon>Culicoidea</taxon>
        <taxon>Culicidae</taxon>
        <taxon>Anophelinae</taxon>
        <taxon>Anopheles</taxon>
    </lineage>
</organism>
<protein>
    <submittedName>
        <fullName evidence="1">Uncharacterized protein</fullName>
    </submittedName>
</protein>
<evidence type="ECO:0000313" key="1">
    <source>
        <dbReference type="EnsemblMetazoa" id="AATE019670-PA.1"/>
    </source>
</evidence>
<proteinExistence type="predicted"/>
<sequence length="165" mass="17848">MYNFTVIMSLRQAQEAKNKKRHRQAHRAGLVVRGSEVARNHPGPSGAGSRQPEPSEAVRSRPEPSGPGIRQPEPSGAVRSRRNRPEPSGAVISRRSRLNLRNPPKAASPIATTIVCIIIIIIITSMMIIINIIIVTIVIVKDGSGALDLGVPGEEVRAMMRGSIK</sequence>
<name>A0A182JKB3_ANOAO</name>
<dbReference type="AlphaFoldDB" id="A0A182JKB3"/>
<accession>A0A182JKB3</accession>
<reference evidence="1" key="1">
    <citation type="submission" date="2022-08" db="UniProtKB">
        <authorList>
            <consortium name="EnsemblMetazoa"/>
        </authorList>
    </citation>
    <scope>IDENTIFICATION</scope>
    <source>
        <strain evidence="1">EBRO</strain>
    </source>
</reference>